<name>A0A1P8EIN7_9GAMM</name>
<dbReference type="Pfam" id="PF00583">
    <property type="entry name" value="Acetyltransf_1"/>
    <property type="match status" value="1"/>
</dbReference>
<dbReference type="KEGG" id="asol:BEN76_08625"/>
<dbReference type="InterPro" id="IPR016181">
    <property type="entry name" value="Acyl_CoA_acyltransferase"/>
</dbReference>
<dbReference type="Gene3D" id="3.40.630.30">
    <property type="match status" value="1"/>
</dbReference>
<evidence type="ECO:0000313" key="3">
    <source>
        <dbReference type="Proteomes" id="UP000185674"/>
    </source>
</evidence>
<protein>
    <submittedName>
        <fullName evidence="2">GNAT family N-acetyltransferase</fullName>
    </submittedName>
</protein>
<dbReference type="SUPFAM" id="SSF55729">
    <property type="entry name" value="Acyl-CoA N-acyltransferases (Nat)"/>
    <property type="match status" value="1"/>
</dbReference>
<accession>A0A1P8EIN7</accession>
<dbReference type="CDD" id="cd04301">
    <property type="entry name" value="NAT_SF"/>
    <property type="match status" value="1"/>
</dbReference>
<dbReference type="PANTHER" id="PTHR13947:SF37">
    <property type="entry name" value="LD18367P"/>
    <property type="match status" value="1"/>
</dbReference>
<evidence type="ECO:0000313" key="2">
    <source>
        <dbReference type="EMBL" id="APV36076.1"/>
    </source>
</evidence>
<evidence type="ECO:0000256" key="1">
    <source>
        <dbReference type="ARBA" id="ARBA00022679"/>
    </source>
</evidence>
<reference evidence="2 3" key="1">
    <citation type="submission" date="2016-08" db="EMBL/GenBank/DDBJ databases">
        <title>Complete genome sequence of Acinetobacter baylyi strain GFJ2.</title>
        <authorList>
            <person name="Tabata M."/>
            <person name="Kuboki S."/>
            <person name="Gibu N."/>
            <person name="Kinouchi Y."/>
            <person name="Vangnai A."/>
            <person name="Kasai D."/>
            <person name="Fukuda M."/>
        </authorList>
    </citation>
    <scope>NUCLEOTIDE SEQUENCE [LARGE SCALE GENOMIC DNA]</scope>
    <source>
        <strain evidence="2 3">GFJ2</strain>
    </source>
</reference>
<dbReference type="InterPro" id="IPR050769">
    <property type="entry name" value="NAT_camello-type"/>
</dbReference>
<dbReference type="InterPro" id="IPR000182">
    <property type="entry name" value="GNAT_dom"/>
</dbReference>
<dbReference type="GO" id="GO:0008080">
    <property type="term" value="F:N-acetyltransferase activity"/>
    <property type="evidence" value="ECO:0007669"/>
    <property type="project" value="InterPro"/>
</dbReference>
<dbReference type="PANTHER" id="PTHR13947">
    <property type="entry name" value="GNAT FAMILY N-ACETYLTRANSFERASE"/>
    <property type="match status" value="1"/>
</dbReference>
<proteinExistence type="predicted"/>
<keyword evidence="1 2" id="KW-0808">Transferase</keyword>
<sequence length="164" mass="19299">MTSSLTPRLLDQDNLQAAQAFAIRTRQLLFPEVYQTSLPHDLTHFDETYVVSPMGACFIIKDGESIVAMVAYRSYDARFDLELPSPCVEVVKLFVEPHYRRQGLASRLCQALFEYARTQNIRHFYLHTHPFLPAAEYFWQQQGFHLIRREWIQDYDTLHMLKSI</sequence>
<dbReference type="eggNOG" id="COG0456">
    <property type="taxonomic scope" value="Bacteria"/>
</dbReference>
<dbReference type="PROSITE" id="PS51186">
    <property type="entry name" value="GNAT"/>
    <property type="match status" value="1"/>
</dbReference>
<organism evidence="2 3">
    <name type="scientific">Acinetobacter soli</name>
    <dbReference type="NCBI Taxonomy" id="487316"/>
    <lineage>
        <taxon>Bacteria</taxon>
        <taxon>Pseudomonadati</taxon>
        <taxon>Pseudomonadota</taxon>
        <taxon>Gammaproteobacteria</taxon>
        <taxon>Moraxellales</taxon>
        <taxon>Moraxellaceae</taxon>
        <taxon>Acinetobacter</taxon>
    </lineage>
</organism>
<dbReference type="EMBL" id="CP016896">
    <property type="protein sequence ID" value="APV36076.1"/>
    <property type="molecule type" value="Genomic_DNA"/>
</dbReference>
<dbReference type="Proteomes" id="UP000185674">
    <property type="component" value="Chromosome"/>
</dbReference>
<dbReference type="AlphaFoldDB" id="A0A1P8EIN7"/>
<dbReference type="RefSeq" id="WP_004935922.1">
    <property type="nucleotide sequence ID" value="NZ_BBNM01000003.1"/>
</dbReference>
<dbReference type="STRING" id="487316.BEN76_08625"/>
<gene>
    <name evidence="2" type="ORF">BEN76_08625</name>
</gene>